<proteinExistence type="predicted"/>
<name>A0ABW4JDW2_9BACL</name>
<dbReference type="RefSeq" id="WP_377940934.1">
    <property type="nucleotide sequence ID" value="NZ_JBHUCX010000006.1"/>
</dbReference>
<dbReference type="Gene3D" id="3.50.50.60">
    <property type="entry name" value="FAD/NAD(P)-binding domain"/>
    <property type="match status" value="1"/>
</dbReference>
<evidence type="ECO:0000256" key="1">
    <source>
        <dbReference type="SAM" id="MobiDB-lite"/>
    </source>
</evidence>
<evidence type="ECO:0000313" key="4">
    <source>
        <dbReference type="Proteomes" id="UP001597079"/>
    </source>
</evidence>
<dbReference type="InterPro" id="IPR002938">
    <property type="entry name" value="FAD-bd"/>
</dbReference>
<keyword evidence="4" id="KW-1185">Reference proteome</keyword>
<evidence type="ECO:0000313" key="3">
    <source>
        <dbReference type="EMBL" id="MFD1673508.1"/>
    </source>
</evidence>
<organism evidence="3 4">
    <name type="scientific">Alicyclobacillus fodiniaquatilis</name>
    <dbReference type="NCBI Taxonomy" id="1661150"/>
    <lineage>
        <taxon>Bacteria</taxon>
        <taxon>Bacillati</taxon>
        <taxon>Bacillota</taxon>
        <taxon>Bacilli</taxon>
        <taxon>Bacillales</taxon>
        <taxon>Alicyclobacillaceae</taxon>
        <taxon>Alicyclobacillus</taxon>
    </lineage>
</organism>
<sequence>MRRWVGHAVRSTISGPGLKLGLQDTVNLGWKLAAVIHDDARGRVTRHLRDGAAPAGATRDDAHTVSNGSDRPGA</sequence>
<evidence type="ECO:0000259" key="2">
    <source>
        <dbReference type="Pfam" id="PF01494"/>
    </source>
</evidence>
<keyword evidence="3" id="KW-0503">Monooxygenase</keyword>
<feature type="compositionally biased region" description="Polar residues" evidence="1">
    <location>
        <begin position="64"/>
        <end position="74"/>
    </location>
</feature>
<dbReference type="EMBL" id="JBHUCX010000006">
    <property type="protein sequence ID" value="MFD1673508.1"/>
    <property type="molecule type" value="Genomic_DNA"/>
</dbReference>
<dbReference type="Pfam" id="PF01494">
    <property type="entry name" value="FAD_binding_3"/>
    <property type="match status" value="1"/>
</dbReference>
<dbReference type="GO" id="GO:0004497">
    <property type="term" value="F:monooxygenase activity"/>
    <property type="evidence" value="ECO:0007669"/>
    <property type="project" value="UniProtKB-KW"/>
</dbReference>
<dbReference type="Proteomes" id="UP001597079">
    <property type="component" value="Unassembled WGS sequence"/>
</dbReference>
<reference evidence="4" key="1">
    <citation type="journal article" date="2019" name="Int. J. Syst. Evol. Microbiol.">
        <title>The Global Catalogue of Microorganisms (GCM) 10K type strain sequencing project: providing services to taxonomists for standard genome sequencing and annotation.</title>
        <authorList>
            <consortium name="The Broad Institute Genomics Platform"/>
            <consortium name="The Broad Institute Genome Sequencing Center for Infectious Disease"/>
            <person name="Wu L."/>
            <person name="Ma J."/>
        </authorList>
    </citation>
    <scope>NUCLEOTIDE SEQUENCE [LARGE SCALE GENOMIC DNA]</scope>
    <source>
        <strain evidence="4">CGMCC 1.12286</strain>
    </source>
</reference>
<dbReference type="InterPro" id="IPR036188">
    <property type="entry name" value="FAD/NAD-bd_sf"/>
</dbReference>
<keyword evidence="3" id="KW-0560">Oxidoreductase</keyword>
<feature type="domain" description="FAD-binding" evidence="2">
    <location>
        <begin position="13"/>
        <end position="43"/>
    </location>
</feature>
<comment type="caution">
    <text evidence="3">The sequence shown here is derived from an EMBL/GenBank/DDBJ whole genome shotgun (WGS) entry which is preliminary data.</text>
</comment>
<feature type="region of interest" description="Disordered" evidence="1">
    <location>
        <begin position="48"/>
        <end position="74"/>
    </location>
</feature>
<accession>A0ABW4JDW2</accession>
<protein>
    <submittedName>
        <fullName evidence="3">FAD-dependent monooxygenase</fullName>
    </submittedName>
</protein>
<gene>
    <name evidence="3" type="ORF">ACFSB2_02120</name>
</gene>